<gene>
    <name evidence="2" type="ORF">Hgul01_02543</name>
</gene>
<feature type="region of interest" description="Disordered" evidence="1">
    <location>
        <begin position="1"/>
        <end position="62"/>
    </location>
</feature>
<organism evidence="2 3">
    <name type="scientific">Herpetosiphon gulosus</name>
    <dbReference type="NCBI Taxonomy" id="1973496"/>
    <lineage>
        <taxon>Bacteria</taxon>
        <taxon>Bacillati</taxon>
        <taxon>Chloroflexota</taxon>
        <taxon>Chloroflexia</taxon>
        <taxon>Herpetosiphonales</taxon>
        <taxon>Herpetosiphonaceae</taxon>
        <taxon>Herpetosiphon</taxon>
    </lineage>
</organism>
<reference evidence="2 3" key="1">
    <citation type="submission" date="2024-02" db="EMBL/GenBank/DDBJ databases">
        <title>Herpetosiphon gulosus NBRC 112829.</title>
        <authorList>
            <person name="Ichikawa N."/>
            <person name="Katano-Makiyama Y."/>
            <person name="Hidaka K."/>
        </authorList>
    </citation>
    <scope>NUCLEOTIDE SEQUENCE [LARGE SCALE GENOMIC DNA]</scope>
    <source>
        <strain evidence="2 3">NBRC 112829</strain>
    </source>
</reference>
<keyword evidence="3" id="KW-1185">Reference proteome</keyword>
<accession>A0ABP9X1P1</accession>
<dbReference type="Proteomes" id="UP001428290">
    <property type="component" value="Unassembled WGS sequence"/>
</dbReference>
<feature type="compositionally biased region" description="Basic and acidic residues" evidence="1">
    <location>
        <begin position="15"/>
        <end position="24"/>
    </location>
</feature>
<sequence length="62" mass="6544">MNDPSPPSPLSHPAGEGEPHHHEWGGTPLSRRSGRGVGGEGSLKPTFESDSLGVRAMMAQIR</sequence>
<comment type="caution">
    <text evidence="2">The sequence shown here is derived from an EMBL/GenBank/DDBJ whole genome shotgun (WGS) entry which is preliminary data.</text>
</comment>
<feature type="compositionally biased region" description="Pro residues" evidence="1">
    <location>
        <begin position="1"/>
        <end position="10"/>
    </location>
</feature>
<dbReference type="EMBL" id="BAABRU010000008">
    <property type="protein sequence ID" value="GAA5528741.1"/>
    <property type="molecule type" value="Genomic_DNA"/>
</dbReference>
<evidence type="ECO:0000313" key="2">
    <source>
        <dbReference type="EMBL" id="GAA5528741.1"/>
    </source>
</evidence>
<protein>
    <submittedName>
        <fullName evidence="2">Uncharacterized protein</fullName>
    </submittedName>
</protein>
<proteinExistence type="predicted"/>
<evidence type="ECO:0000313" key="3">
    <source>
        <dbReference type="Proteomes" id="UP001428290"/>
    </source>
</evidence>
<evidence type="ECO:0000256" key="1">
    <source>
        <dbReference type="SAM" id="MobiDB-lite"/>
    </source>
</evidence>
<name>A0ABP9X1P1_9CHLR</name>